<dbReference type="EMBL" id="BLAY01000026">
    <property type="protein sequence ID" value="GET37326.1"/>
    <property type="molecule type" value="Genomic_DNA"/>
</dbReference>
<proteinExistence type="predicted"/>
<accession>A0AAV3X7M4</accession>
<organism evidence="2 3">
    <name type="scientific">Microseira wollei NIES-4236</name>
    <dbReference type="NCBI Taxonomy" id="2530354"/>
    <lineage>
        <taxon>Bacteria</taxon>
        <taxon>Bacillati</taxon>
        <taxon>Cyanobacteriota</taxon>
        <taxon>Cyanophyceae</taxon>
        <taxon>Oscillatoriophycideae</taxon>
        <taxon>Aerosakkonematales</taxon>
        <taxon>Aerosakkonemataceae</taxon>
        <taxon>Microseira</taxon>
    </lineage>
</organism>
<gene>
    <name evidence="2" type="ORF">MiSe_20790</name>
</gene>
<dbReference type="SUPFAM" id="SSF82771">
    <property type="entry name" value="GIY-YIG endonuclease"/>
    <property type="match status" value="1"/>
</dbReference>
<protein>
    <submittedName>
        <fullName evidence="2">Excinuclease ABC subunit C</fullName>
    </submittedName>
</protein>
<feature type="domain" description="GIY-YIG" evidence="1">
    <location>
        <begin position="92"/>
        <end position="172"/>
    </location>
</feature>
<name>A0AAV3X7M4_9CYAN</name>
<dbReference type="Pfam" id="PF01541">
    <property type="entry name" value="GIY-YIG"/>
    <property type="match status" value="1"/>
</dbReference>
<dbReference type="InterPro" id="IPR000305">
    <property type="entry name" value="GIY-YIG_endonuc"/>
</dbReference>
<dbReference type="Gene3D" id="3.40.1440.10">
    <property type="entry name" value="GIY-YIG endonuclease"/>
    <property type="match status" value="1"/>
</dbReference>
<keyword evidence="3" id="KW-1185">Reference proteome</keyword>
<comment type="caution">
    <text evidence="2">The sequence shown here is derived from an EMBL/GenBank/DDBJ whole genome shotgun (WGS) entry which is preliminary data.</text>
</comment>
<dbReference type="PROSITE" id="PS50164">
    <property type="entry name" value="GIY_YIG"/>
    <property type="match status" value="1"/>
</dbReference>
<evidence type="ECO:0000313" key="2">
    <source>
        <dbReference type="EMBL" id="GET37326.1"/>
    </source>
</evidence>
<evidence type="ECO:0000259" key="1">
    <source>
        <dbReference type="PROSITE" id="PS50164"/>
    </source>
</evidence>
<reference evidence="2" key="1">
    <citation type="submission" date="2019-10" db="EMBL/GenBank/DDBJ databases">
        <title>Draft genome sequece of Microseira wollei NIES-4236.</title>
        <authorList>
            <person name="Yamaguchi H."/>
            <person name="Suzuki S."/>
            <person name="Kawachi M."/>
        </authorList>
    </citation>
    <scope>NUCLEOTIDE SEQUENCE</scope>
    <source>
        <strain evidence="2">NIES-4236</strain>
    </source>
</reference>
<evidence type="ECO:0000313" key="3">
    <source>
        <dbReference type="Proteomes" id="UP001050975"/>
    </source>
</evidence>
<dbReference type="AlphaFoldDB" id="A0AAV3X7M4"/>
<dbReference type="Proteomes" id="UP001050975">
    <property type="component" value="Unassembled WGS sequence"/>
</dbReference>
<dbReference type="SMART" id="SM00465">
    <property type="entry name" value="GIYc"/>
    <property type="match status" value="1"/>
</dbReference>
<sequence length="178" mass="20666">MKRLYPLSIVSLSSTSDCGVRSRHLEAVRSRYQGDLETVECDRAVGWKNCLRLQISMTNSIQEEARQILDTLAFTPFDQCHPLSRDFDAIPARVGLYAFRHRIEGLLYIGKAKNLRDRLRGGHKAFLWGWLDRYDPDDVRITFVTLNQWQRPGLSYELETLILQATNPPYNVKIPREQ</sequence>
<dbReference type="InterPro" id="IPR035901">
    <property type="entry name" value="GIY-YIG_endonuc_sf"/>
</dbReference>